<proteinExistence type="predicted"/>
<sequence>MHDFITFVRYAHLEMSTAVVIAFVLSMTVCLLFRASRFGLILAYLFALRMGGNFMSEYFGPEYFPYLFIYSMLGLAVFFIGLYLAWTSE</sequence>
<evidence type="ECO:0000313" key="3">
    <source>
        <dbReference type="Proteomes" id="UP000035268"/>
    </source>
</evidence>
<dbReference type="Proteomes" id="UP000035268">
    <property type="component" value="Chromosome"/>
</dbReference>
<keyword evidence="1" id="KW-0472">Membrane</keyword>
<evidence type="ECO:0000256" key="1">
    <source>
        <dbReference type="SAM" id="Phobius"/>
    </source>
</evidence>
<organism evidence="2 3">
    <name type="scientific">Kiritimatiella glycovorans</name>
    <dbReference type="NCBI Taxonomy" id="1307763"/>
    <lineage>
        <taxon>Bacteria</taxon>
        <taxon>Pseudomonadati</taxon>
        <taxon>Kiritimatiellota</taxon>
        <taxon>Kiritimatiellia</taxon>
        <taxon>Kiritimatiellales</taxon>
        <taxon>Kiritimatiellaceae</taxon>
        <taxon>Kiritimatiella</taxon>
    </lineage>
</organism>
<keyword evidence="1" id="KW-1133">Transmembrane helix</keyword>
<reference evidence="2 3" key="2">
    <citation type="journal article" date="2016" name="ISME J.">
        <title>Characterization of the first cultured representative of Verrucomicrobia subdivision 5 indicates the proposal of a novel phylum.</title>
        <authorList>
            <person name="Spring S."/>
            <person name="Bunk B."/>
            <person name="Sproer C."/>
            <person name="Schumann P."/>
            <person name="Rohde M."/>
            <person name="Tindall B.J."/>
            <person name="Klenk H.P."/>
        </authorList>
    </citation>
    <scope>NUCLEOTIDE SEQUENCE [LARGE SCALE GENOMIC DNA]</scope>
    <source>
        <strain evidence="2 3">L21-Fru-AB</strain>
    </source>
</reference>
<accession>A0A0G3EMX8</accession>
<feature type="transmembrane region" description="Helical" evidence="1">
    <location>
        <begin position="20"/>
        <end position="46"/>
    </location>
</feature>
<evidence type="ECO:0000313" key="2">
    <source>
        <dbReference type="EMBL" id="AKJ65484.1"/>
    </source>
</evidence>
<keyword evidence="3" id="KW-1185">Reference proteome</keyword>
<reference evidence="3" key="1">
    <citation type="submission" date="2015-02" db="EMBL/GenBank/DDBJ databases">
        <title>Description and complete genome sequence of the first cultured representative of the subdivision 5 of the Verrucomicrobia phylum.</title>
        <authorList>
            <person name="Spring S."/>
            <person name="Bunk B."/>
            <person name="Sproer C."/>
            <person name="Klenk H.-P."/>
        </authorList>
    </citation>
    <scope>NUCLEOTIDE SEQUENCE [LARGE SCALE GENOMIC DNA]</scope>
    <source>
        <strain evidence="3">L21-Fru-AB</strain>
    </source>
</reference>
<feature type="transmembrane region" description="Helical" evidence="1">
    <location>
        <begin position="67"/>
        <end position="86"/>
    </location>
</feature>
<dbReference type="RefSeq" id="WP_052882705.1">
    <property type="nucleotide sequence ID" value="NZ_CP010904.1"/>
</dbReference>
<name>A0A0G3EMX8_9BACT</name>
<dbReference type="KEGG" id="vbl:L21SP4_02257"/>
<keyword evidence="1" id="KW-0812">Transmembrane</keyword>
<dbReference type="EMBL" id="CP010904">
    <property type="protein sequence ID" value="AKJ65484.1"/>
    <property type="molecule type" value="Genomic_DNA"/>
</dbReference>
<dbReference type="AlphaFoldDB" id="A0A0G3EMX8"/>
<gene>
    <name evidence="2" type="ORF">L21SP4_02257</name>
</gene>
<protein>
    <submittedName>
        <fullName evidence="2">Uncharacterized protein</fullName>
    </submittedName>
</protein>